<feature type="short sequence motif" description="DGA/G" evidence="4">
    <location>
        <begin position="148"/>
        <end position="150"/>
    </location>
</feature>
<keyword evidence="3" id="KW-0443">Lipid metabolism</keyword>
<dbReference type="Proteomes" id="UP001175000">
    <property type="component" value="Unassembled WGS sequence"/>
</dbReference>
<evidence type="ECO:0000313" key="7">
    <source>
        <dbReference type="Proteomes" id="UP001175000"/>
    </source>
</evidence>
<evidence type="ECO:0000256" key="2">
    <source>
        <dbReference type="ARBA" id="ARBA00022963"/>
    </source>
</evidence>
<dbReference type="InterPro" id="IPR016035">
    <property type="entry name" value="Acyl_Trfase/lysoPLipase"/>
</dbReference>
<dbReference type="EMBL" id="JAULSU010000003">
    <property type="protein sequence ID" value="KAK0623692.1"/>
    <property type="molecule type" value="Genomic_DNA"/>
</dbReference>
<dbReference type="GO" id="GO:0016020">
    <property type="term" value="C:membrane"/>
    <property type="evidence" value="ECO:0007669"/>
    <property type="project" value="TreeGrafter"/>
</dbReference>
<dbReference type="GO" id="GO:0016042">
    <property type="term" value="P:lipid catabolic process"/>
    <property type="evidence" value="ECO:0007669"/>
    <property type="project" value="UniProtKB-KW"/>
</dbReference>
<comment type="caution">
    <text evidence="6">The sequence shown here is derived from an EMBL/GenBank/DDBJ whole genome shotgun (WGS) entry which is preliminary data.</text>
</comment>
<accession>A0AA40C3H5</accession>
<name>A0AA40C3H5_9PEZI</name>
<dbReference type="Gene3D" id="3.40.1090.10">
    <property type="entry name" value="Cytosolic phospholipase A2 catalytic domain"/>
    <property type="match status" value="1"/>
</dbReference>
<comment type="caution">
    <text evidence="4">Lacks conserved residue(s) required for the propagation of feature annotation.</text>
</comment>
<dbReference type="GO" id="GO:0046486">
    <property type="term" value="P:glycerolipid metabolic process"/>
    <property type="evidence" value="ECO:0007669"/>
    <property type="project" value="UniProtKB-ARBA"/>
</dbReference>
<feature type="domain" description="PNPLA" evidence="5">
    <location>
        <begin position="1"/>
        <end position="161"/>
    </location>
</feature>
<evidence type="ECO:0000256" key="3">
    <source>
        <dbReference type="ARBA" id="ARBA00023098"/>
    </source>
</evidence>
<dbReference type="GO" id="GO:0019369">
    <property type="term" value="P:arachidonate metabolic process"/>
    <property type="evidence" value="ECO:0007669"/>
    <property type="project" value="TreeGrafter"/>
</dbReference>
<dbReference type="InterPro" id="IPR002641">
    <property type="entry name" value="PNPLA_dom"/>
</dbReference>
<dbReference type="AlphaFoldDB" id="A0AA40C3H5"/>
<dbReference type="GO" id="GO:0016740">
    <property type="term" value="F:transferase activity"/>
    <property type="evidence" value="ECO:0007669"/>
    <property type="project" value="UniProtKB-KW"/>
</dbReference>
<sequence length="290" mass="31905">MDVESCIEAYTALAEDIFTPRNRTMFGGAFLHKVVGSATFSAEKLEAGIKKVIRDSQDRGNNADRAGGASGIFEAVEDLPMLRGDRQKCRVCICLYGMENNQAYRIRSYESKNEPGLPMTVWQAARATSAAPTLFNPIAIGNTTTLRDGGLRNNNPIMEVMEELEHEFYARGSDIACIVSIGTGVSKTDFFQNRDILKSVAEICAKIATDTKTIEATFRNVYAAAGKPLRERYFRFEVDQGLRGMGMEEWKKMSEVFSVTTTYLSDGARREAMGKCAATLAIGNAAPQVE</sequence>
<dbReference type="PROSITE" id="PS51635">
    <property type="entry name" value="PNPLA"/>
    <property type="match status" value="1"/>
</dbReference>
<keyword evidence="2" id="KW-0442">Lipid degradation</keyword>
<evidence type="ECO:0000256" key="1">
    <source>
        <dbReference type="ARBA" id="ARBA00022801"/>
    </source>
</evidence>
<gene>
    <name evidence="6" type="ORF">B0T14DRAFT_495129</name>
</gene>
<evidence type="ECO:0000259" key="5">
    <source>
        <dbReference type="PROSITE" id="PS51635"/>
    </source>
</evidence>
<keyword evidence="7" id="KW-1185">Reference proteome</keyword>
<dbReference type="SUPFAM" id="SSF52151">
    <property type="entry name" value="FabD/lysophospholipase-like"/>
    <property type="match status" value="1"/>
</dbReference>
<keyword evidence="1 6" id="KW-0378">Hydrolase</keyword>
<evidence type="ECO:0000313" key="6">
    <source>
        <dbReference type="EMBL" id="KAK0623692.1"/>
    </source>
</evidence>
<proteinExistence type="predicted"/>
<dbReference type="Pfam" id="PF01734">
    <property type="entry name" value="Patatin"/>
    <property type="match status" value="1"/>
</dbReference>
<organism evidence="6 7">
    <name type="scientific">Immersiella caudata</name>
    <dbReference type="NCBI Taxonomy" id="314043"/>
    <lineage>
        <taxon>Eukaryota</taxon>
        <taxon>Fungi</taxon>
        <taxon>Dikarya</taxon>
        <taxon>Ascomycota</taxon>
        <taxon>Pezizomycotina</taxon>
        <taxon>Sordariomycetes</taxon>
        <taxon>Sordariomycetidae</taxon>
        <taxon>Sordariales</taxon>
        <taxon>Lasiosphaeriaceae</taxon>
        <taxon>Immersiella</taxon>
    </lineage>
</organism>
<dbReference type="GO" id="GO:0047499">
    <property type="term" value="F:calcium-independent phospholipase A2 activity"/>
    <property type="evidence" value="ECO:0007669"/>
    <property type="project" value="TreeGrafter"/>
</dbReference>
<evidence type="ECO:0000256" key="4">
    <source>
        <dbReference type="PROSITE-ProRule" id="PRU01161"/>
    </source>
</evidence>
<reference evidence="6" key="1">
    <citation type="submission" date="2023-06" db="EMBL/GenBank/DDBJ databases">
        <title>Genome-scale phylogeny and comparative genomics of the fungal order Sordariales.</title>
        <authorList>
            <consortium name="Lawrence Berkeley National Laboratory"/>
            <person name="Hensen N."/>
            <person name="Bonometti L."/>
            <person name="Westerberg I."/>
            <person name="Brannstrom I.O."/>
            <person name="Guillou S."/>
            <person name="Cros-Aarteil S."/>
            <person name="Calhoun S."/>
            <person name="Haridas S."/>
            <person name="Kuo A."/>
            <person name="Mondo S."/>
            <person name="Pangilinan J."/>
            <person name="Riley R."/>
            <person name="Labutti K."/>
            <person name="Andreopoulos B."/>
            <person name="Lipzen A."/>
            <person name="Chen C."/>
            <person name="Yanf M."/>
            <person name="Daum C."/>
            <person name="Ng V."/>
            <person name="Clum A."/>
            <person name="Steindorff A."/>
            <person name="Ohm R."/>
            <person name="Martin F."/>
            <person name="Silar P."/>
            <person name="Natvig D."/>
            <person name="Lalanne C."/>
            <person name="Gautier V."/>
            <person name="Ament-Velasquez S.L."/>
            <person name="Kruys A."/>
            <person name="Hutchinson M.I."/>
            <person name="Powell A.J."/>
            <person name="Barry K."/>
            <person name="Miller A.N."/>
            <person name="Grigoriev I.V."/>
            <person name="Debuchy R."/>
            <person name="Gladieux P."/>
            <person name="Thoren M.H."/>
            <person name="Johannesson H."/>
        </authorList>
    </citation>
    <scope>NUCLEOTIDE SEQUENCE</scope>
    <source>
        <strain evidence="6">CBS 606.72</strain>
    </source>
</reference>
<dbReference type="PANTHER" id="PTHR24185">
    <property type="entry name" value="CALCIUM-INDEPENDENT PHOSPHOLIPASE A2-GAMMA"/>
    <property type="match status" value="1"/>
</dbReference>
<keyword evidence="6" id="KW-0808">Transferase</keyword>
<dbReference type="PANTHER" id="PTHR24185:SF1">
    <property type="entry name" value="CALCIUM-INDEPENDENT PHOSPHOLIPASE A2-GAMMA"/>
    <property type="match status" value="1"/>
</dbReference>
<protein>
    <submittedName>
        <fullName evidence="6">Acyl transferase/acyl hydrolase/lysophospholipase</fullName>
    </submittedName>
</protein>